<organism evidence="1 2">
    <name type="scientific">Burkholderia phage BcepNY3</name>
    <dbReference type="NCBI Taxonomy" id="2881397"/>
    <lineage>
        <taxon>Viruses</taxon>
        <taxon>Duplodnaviria</taxon>
        <taxon>Heunggongvirae</taxon>
        <taxon>Uroviricota</taxon>
        <taxon>Caudoviricetes</taxon>
        <taxon>Naesvirus</taxon>
        <taxon>Naesvirus bcepNY3</taxon>
    </lineage>
</organism>
<accession>A6N3A9</accession>
<sequence>MAGTLTTANSTMYCTTEALFPTAQRIQGYAADDAFDPDAVENGEYSMGIDGTLSAGFVFNEVPLTITLQADSPSLAQFEQIWMYEFQNRTKLQQDLTITNPAVGKRYEYKRGFMRSFKAAAGKKILQPAVIVFVFNQLQFTPIA</sequence>
<gene>
    <name evidence="1" type="ORF">BcepNY3gene02</name>
</gene>
<dbReference type="EMBL" id="EF602154">
    <property type="protein sequence ID" value="ABR10536.1"/>
    <property type="molecule type" value="Genomic_DNA"/>
</dbReference>
<proteinExistence type="predicted"/>
<evidence type="ECO:0000313" key="1">
    <source>
        <dbReference type="EMBL" id="ABR10536.1"/>
    </source>
</evidence>
<dbReference type="Pfam" id="PF22764">
    <property type="entry name" value="E217_Gp32"/>
    <property type="match status" value="1"/>
</dbReference>
<protein>
    <submittedName>
        <fullName evidence="1">BcepNY3gp02</fullName>
    </submittedName>
</protein>
<dbReference type="InterPro" id="IPR054440">
    <property type="entry name" value="Gp32-like"/>
</dbReference>
<dbReference type="GeneID" id="5291081"/>
<reference evidence="1 2" key="1">
    <citation type="submission" date="2007-05" db="EMBL/GenBank/DDBJ databases">
        <title>Complete genomic sequence of phage BcepNY3, a new member of the Burkholderia phage Bcep781 family.</title>
        <authorList>
            <person name="Summer E.J."/>
            <person name="Orchard R.C."/>
            <person name="Attenhofer K."/>
            <person name="Coffey A."/>
            <person name="Gill J.J."/>
            <person name="Gonzalez C.F."/>
            <person name="Young R."/>
        </authorList>
    </citation>
    <scope>NUCLEOTIDE SEQUENCE [LARGE SCALE GENOMIC DNA]</scope>
</reference>
<dbReference type="Proteomes" id="UP000001998">
    <property type="component" value="Segment"/>
</dbReference>
<evidence type="ECO:0000313" key="2">
    <source>
        <dbReference type="Proteomes" id="UP000001998"/>
    </source>
</evidence>
<keyword evidence="2" id="KW-1185">Reference proteome</keyword>
<dbReference type="KEGG" id="vg:5291081"/>
<dbReference type="RefSeq" id="YP_001294839.1">
    <property type="nucleotide sequence ID" value="NC_009604.1"/>
</dbReference>
<name>A6N3A9_9CAUD</name>